<evidence type="ECO:0000313" key="3">
    <source>
        <dbReference type="EMBL" id="AID52416.1"/>
    </source>
</evidence>
<keyword evidence="1" id="KW-0812">Transmembrane</keyword>
<keyword evidence="1" id="KW-0472">Membrane</keyword>
<organism evidence="3">
    <name type="scientific">Aleuroglyphus ovatus</name>
    <name type="common">Brown-legged grain mite</name>
    <name type="synonym">Tyroglyphus ovatus</name>
    <dbReference type="NCBI Taxonomy" id="212130"/>
    <lineage>
        <taxon>Eukaryota</taxon>
        <taxon>Metazoa</taxon>
        <taxon>Ecdysozoa</taxon>
        <taxon>Arthropoda</taxon>
        <taxon>Chelicerata</taxon>
        <taxon>Arachnida</taxon>
        <taxon>Acari</taxon>
        <taxon>Acariformes</taxon>
        <taxon>Sarcoptiformes</taxon>
        <taxon>Astigmata</taxon>
        <taxon>Acaroidea</taxon>
        <taxon>Acaridae</taxon>
        <taxon>Tyrophaginae</taxon>
        <taxon>Aleuroglyphus</taxon>
    </lineage>
</organism>
<dbReference type="EMBL" id="KJ571488">
    <property type="protein sequence ID" value="AID52416.1"/>
    <property type="molecule type" value="Genomic_DNA"/>
</dbReference>
<feature type="transmembrane region" description="Helical" evidence="1">
    <location>
        <begin position="42"/>
        <end position="65"/>
    </location>
</feature>
<feature type="chain" id="PRO_5001651478" evidence="2">
    <location>
        <begin position="21"/>
        <end position="142"/>
    </location>
</feature>
<feature type="transmembrane region" description="Helical" evidence="1">
    <location>
        <begin position="77"/>
        <end position="94"/>
    </location>
</feature>
<geneLocation type="mitochondrion" evidence="3"/>
<keyword evidence="2" id="KW-0732">Signal</keyword>
<feature type="transmembrane region" description="Helical" evidence="1">
    <location>
        <begin position="106"/>
        <end position="127"/>
    </location>
</feature>
<evidence type="ECO:0000256" key="1">
    <source>
        <dbReference type="SAM" id="Phobius"/>
    </source>
</evidence>
<gene>
    <name evidence="3" type="primary">ND6</name>
</gene>
<sequence length="142" mass="15725">MMMLMLSTICLLPFLSPIKTALTVTMSSLLVSTWAYSSSSEMFVACAIIISFSSGMMILFCYCAMLSTYESKNTNKTLILGIIVSSTIWCVFTNEAEPNYKNMEMTINSGVSLCMAMTIIIMAMICINKSTFNPKKTLKSSY</sequence>
<name>A0A068EV59_ALEOV</name>
<keyword evidence="3" id="KW-0496">Mitochondrion</keyword>
<evidence type="ECO:0000256" key="2">
    <source>
        <dbReference type="SAM" id="SignalP"/>
    </source>
</evidence>
<dbReference type="AlphaFoldDB" id="A0A068EV59"/>
<reference evidence="3" key="1">
    <citation type="journal article" date="2014" name="Mitochondrial DNA">
        <title>Complete mitochondrial genome of Aleuroglyphus ovatus (Acari: Acaridae).</title>
        <authorList>
            <person name="Que S."/>
            <person name="Xin T."/>
            <person name="Yi J."/>
            <person name="Zou Z."/>
            <person name="Li L."/>
            <person name="Xia B."/>
        </authorList>
    </citation>
    <scope>NUCLEOTIDE SEQUENCE</scope>
</reference>
<feature type="signal peptide" evidence="2">
    <location>
        <begin position="1"/>
        <end position="20"/>
    </location>
</feature>
<keyword evidence="1" id="KW-1133">Transmembrane helix</keyword>
<proteinExistence type="predicted"/>
<accession>A0A068EV59</accession>
<protein>
    <submittedName>
        <fullName evidence="3">NADH dehydrogenase subunit 6</fullName>
    </submittedName>
</protein>